<name>A0A6V8NZW1_9ACTN</name>
<organism evidence="6 7">
    <name type="scientific">Candidatus Hakubella thermalkaliphila</name>
    <dbReference type="NCBI Taxonomy" id="2754717"/>
    <lineage>
        <taxon>Bacteria</taxon>
        <taxon>Bacillati</taxon>
        <taxon>Actinomycetota</taxon>
        <taxon>Actinomycetota incertae sedis</taxon>
        <taxon>Candidatus Hakubellales</taxon>
        <taxon>Candidatus Hakubellaceae</taxon>
        <taxon>Candidatus Hakubella</taxon>
    </lineage>
</organism>
<dbReference type="CDD" id="cd06267">
    <property type="entry name" value="PBP1_LacI_sugar_binding-like"/>
    <property type="match status" value="1"/>
</dbReference>
<dbReference type="Gene3D" id="3.40.50.2300">
    <property type="match status" value="2"/>
</dbReference>
<keyword evidence="3" id="KW-0238">DNA-binding</keyword>
<evidence type="ECO:0000259" key="5">
    <source>
        <dbReference type="PROSITE" id="PS50932"/>
    </source>
</evidence>
<evidence type="ECO:0000313" key="6">
    <source>
        <dbReference type="EMBL" id="GFP25798.1"/>
    </source>
</evidence>
<dbReference type="GO" id="GO:0000976">
    <property type="term" value="F:transcription cis-regulatory region binding"/>
    <property type="evidence" value="ECO:0007669"/>
    <property type="project" value="TreeGrafter"/>
</dbReference>
<dbReference type="InterPro" id="IPR000843">
    <property type="entry name" value="HTH_LacI"/>
</dbReference>
<dbReference type="InterPro" id="IPR010982">
    <property type="entry name" value="Lambda_DNA-bd_dom_sf"/>
</dbReference>
<keyword evidence="4" id="KW-0804">Transcription</keyword>
<dbReference type="Gene3D" id="1.10.260.40">
    <property type="entry name" value="lambda repressor-like DNA-binding domains"/>
    <property type="match status" value="1"/>
</dbReference>
<dbReference type="FunFam" id="1.10.260.40:FF:000002">
    <property type="entry name" value="HTH-type transcriptional repressor PurR"/>
    <property type="match status" value="1"/>
</dbReference>
<dbReference type="PRINTS" id="PR00036">
    <property type="entry name" value="HTHLACI"/>
</dbReference>
<dbReference type="Pfam" id="PF00532">
    <property type="entry name" value="Peripla_BP_1"/>
    <property type="match status" value="1"/>
</dbReference>
<dbReference type="PANTHER" id="PTHR30146:SF148">
    <property type="entry name" value="HTH-TYPE TRANSCRIPTIONAL REPRESSOR PURR-RELATED"/>
    <property type="match status" value="1"/>
</dbReference>
<dbReference type="InterPro" id="IPR028082">
    <property type="entry name" value="Peripla_BP_I"/>
</dbReference>
<keyword evidence="1" id="KW-0678">Repressor</keyword>
<evidence type="ECO:0000256" key="4">
    <source>
        <dbReference type="ARBA" id="ARBA00023163"/>
    </source>
</evidence>
<dbReference type="SMART" id="SM00354">
    <property type="entry name" value="HTH_LACI"/>
    <property type="match status" value="1"/>
</dbReference>
<feature type="domain" description="HTH lacI-type" evidence="5">
    <location>
        <begin position="2"/>
        <end position="56"/>
    </location>
</feature>
<evidence type="ECO:0000256" key="1">
    <source>
        <dbReference type="ARBA" id="ARBA00022491"/>
    </source>
</evidence>
<keyword evidence="2" id="KW-0805">Transcription regulation</keyword>
<dbReference type="InterPro" id="IPR001761">
    <property type="entry name" value="Peripla_BP/Lac1_sug-bd_dom"/>
</dbReference>
<dbReference type="PROSITE" id="PS50932">
    <property type="entry name" value="HTH_LACI_2"/>
    <property type="match status" value="1"/>
</dbReference>
<dbReference type="CDD" id="cd01392">
    <property type="entry name" value="HTH_LacI"/>
    <property type="match status" value="1"/>
</dbReference>
<dbReference type="GO" id="GO:0003700">
    <property type="term" value="F:DNA-binding transcription factor activity"/>
    <property type="evidence" value="ECO:0007669"/>
    <property type="project" value="TreeGrafter"/>
</dbReference>
<dbReference type="PANTHER" id="PTHR30146">
    <property type="entry name" value="LACI-RELATED TRANSCRIPTIONAL REPRESSOR"/>
    <property type="match status" value="1"/>
</dbReference>
<sequence>MVTIKDVAARAGVSTSTVSHVINNTRFVSEETRAKVLEAIQELNYYQNAQAKALVTGRSRTIGLIVSDITNPFFPELVRGAERNATQQGYDVFLCNTDYDPERTSSLVRRLIEQKVDGAIIMTTEMEYSLLTSLTAKKIPVVLLDWGITDLLVSNIKENFESGIEEAISHLVELGHRNIAFIGGPLKLKTAKTRKDAFVASIKKYVGSVEEPVIAEGDFRTEGGALALSKILSLPDGPTAVLASNDLMAIGAMRKIKETGPWEGGQASIST</sequence>
<dbReference type="SUPFAM" id="SSF47413">
    <property type="entry name" value="lambda repressor-like DNA-binding domains"/>
    <property type="match status" value="1"/>
</dbReference>
<evidence type="ECO:0000313" key="7">
    <source>
        <dbReference type="Proteomes" id="UP000543224"/>
    </source>
</evidence>
<gene>
    <name evidence="6" type="ORF">HKBW3S25_01279</name>
</gene>
<dbReference type="SUPFAM" id="SSF53822">
    <property type="entry name" value="Periplasmic binding protein-like I"/>
    <property type="match status" value="1"/>
</dbReference>
<accession>A0A6V8NZW1</accession>
<dbReference type="Proteomes" id="UP000543224">
    <property type="component" value="Unassembled WGS sequence"/>
</dbReference>
<reference evidence="6 7" key="1">
    <citation type="journal article" date="2020" name="Front. Microbiol.">
        <title>Single-cell genomics of novel Actinobacteria with the Wood-Ljungdahl pathway discovered in a serpentinizing system.</title>
        <authorList>
            <person name="Merino N."/>
            <person name="Kawai M."/>
            <person name="Boyd E.S."/>
            <person name="Colman D.R."/>
            <person name="McGlynn S.E."/>
            <person name="Nealson K.H."/>
            <person name="Kurokawa K."/>
            <person name="Hongoh Y."/>
        </authorList>
    </citation>
    <scope>NUCLEOTIDE SEQUENCE [LARGE SCALE GENOMIC DNA]</scope>
    <source>
        <strain evidence="6 7">S25</strain>
    </source>
</reference>
<comment type="caution">
    <text evidence="6">The sequence shown here is derived from an EMBL/GenBank/DDBJ whole genome shotgun (WGS) entry which is preliminary data.</text>
</comment>
<dbReference type="PROSITE" id="PS00356">
    <property type="entry name" value="HTH_LACI_1"/>
    <property type="match status" value="1"/>
</dbReference>
<protein>
    <submittedName>
        <fullName evidence="6">LacI family transcriptional regulator</fullName>
    </submittedName>
</protein>
<dbReference type="Pfam" id="PF00356">
    <property type="entry name" value="LacI"/>
    <property type="match status" value="1"/>
</dbReference>
<proteinExistence type="predicted"/>
<evidence type="ECO:0000256" key="2">
    <source>
        <dbReference type="ARBA" id="ARBA00023015"/>
    </source>
</evidence>
<dbReference type="AlphaFoldDB" id="A0A6V8NZW1"/>
<evidence type="ECO:0000256" key="3">
    <source>
        <dbReference type="ARBA" id="ARBA00023125"/>
    </source>
</evidence>
<dbReference type="EMBL" id="BLRX01000207">
    <property type="protein sequence ID" value="GFP25798.1"/>
    <property type="molecule type" value="Genomic_DNA"/>
</dbReference>